<dbReference type="Gene3D" id="3.20.20.140">
    <property type="entry name" value="Metal-dependent hydrolases"/>
    <property type="match status" value="1"/>
</dbReference>
<keyword evidence="3" id="KW-1185">Reference proteome</keyword>
<sequence>MSPDRSKMRQPYACEQMLRRGFTTARDCGGASFALKEAIADGVFPGPRLFIAGHALSQTGGHADFRPADDAHECCGGHVTGIGRLCDGVPECVKFTREELRMGADYIKIITGAGVTSPNSALETLQFTAEEIRAITTVAANSCTYVTAHAYTPQSIRHAVDNGARGIEHGNLLDEATAALMAEKGVILTPTLITYAEMSSPEWEGFLPPGSMVKNKQVLEAGLKSLQIAAAAGVTMCFGTDLVGPITAAQTKEFALRAQVLTPLQILQSATINPARLCGQERFLGQIQPGFAADMLVLTQNPLQDISIFDRPEQHLLAVIKEGYVYASRTHCLTIEHL</sequence>
<dbReference type="Pfam" id="PF01979">
    <property type="entry name" value="Amidohydro_1"/>
    <property type="match status" value="1"/>
</dbReference>
<dbReference type="GO" id="GO:0016810">
    <property type="term" value="F:hydrolase activity, acting on carbon-nitrogen (but not peptide) bonds"/>
    <property type="evidence" value="ECO:0007669"/>
    <property type="project" value="InterPro"/>
</dbReference>
<dbReference type="VEuPathDB" id="FungiDB:ASPZODRAFT_155199"/>
<dbReference type="SUPFAM" id="SSF51556">
    <property type="entry name" value="Metallo-dependent hydrolases"/>
    <property type="match status" value="1"/>
</dbReference>
<dbReference type="GeneID" id="34612645"/>
<dbReference type="InterPro" id="IPR006680">
    <property type="entry name" value="Amidohydro-rel"/>
</dbReference>
<gene>
    <name evidence="2" type="ORF">ASPZODRAFT_155199</name>
</gene>
<dbReference type="OrthoDB" id="5595695at2759"/>
<dbReference type="STRING" id="1073090.A0A1L9S6H4"/>
<name>A0A1L9S6H4_9EURO</name>
<dbReference type="CDD" id="cd01299">
    <property type="entry name" value="Met_dep_hydrolase_A"/>
    <property type="match status" value="1"/>
</dbReference>
<dbReference type="PANTHER" id="PTHR43135">
    <property type="entry name" value="ALPHA-D-RIBOSE 1-METHYLPHOSPHONATE 5-TRIPHOSPHATE DIPHOSPHATASE"/>
    <property type="match status" value="1"/>
</dbReference>
<evidence type="ECO:0000259" key="1">
    <source>
        <dbReference type="Pfam" id="PF01979"/>
    </source>
</evidence>
<accession>A0A1L9S6H4</accession>
<dbReference type="AlphaFoldDB" id="A0A1L9S6H4"/>
<dbReference type="Gene3D" id="2.30.40.10">
    <property type="entry name" value="Urease, subunit C, domain 1"/>
    <property type="match status" value="1"/>
</dbReference>
<dbReference type="InterPro" id="IPR011059">
    <property type="entry name" value="Metal-dep_hydrolase_composite"/>
</dbReference>
<organism evidence="2 3">
    <name type="scientific">Penicilliopsis zonata CBS 506.65</name>
    <dbReference type="NCBI Taxonomy" id="1073090"/>
    <lineage>
        <taxon>Eukaryota</taxon>
        <taxon>Fungi</taxon>
        <taxon>Dikarya</taxon>
        <taxon>Ascomycota</taxon>
        <taxon>Pezizomycotina</taxon>
        <taxon>Eurotiomycetes</taxon>
        <taxon>Eurotiomycetidae</taxon>
        <taxon>Eurotiales</taxon>
        <taxon>Aspergillaceae</taxon>
        <taxon>Penicilliopsis</taxon>
    </lineage>
</organism>
<dbReference type="RefSeq" id="XP_022577255.1">
    <property type="nucleotide sequence ID" value="XM_022726181.1"/>
</dbReference>
<dbReference type="Proteomes" id="UP000184188">
    <property type="component" value="Unassembled WGS sequence"/>
</dbReference>
<dbReference type="PANTHER" id="PTHR43135:SF3">
    <property type="entry name" value="ALPHA-D-RIBOSE 1-METHYLPHOSPHONATE 5-TRIPHOSPHATE DIPHOSPHATASE"/>
    <property type="match status" value="1"/>
</dbReference>
<protein>
    <recommendedName>
        <fullName evidence="1">Amidohydrolase-related domain-containing protein</fullName>
    </recommendedName>
</protein>
<reference evidence="3" key="1">
    <citation type="journal article" date="2017" name="Genome Biol.">
        <title>Comparative genomics reveals high biological diversity and specific adaptations in the industrially and medically important fungal genus Aspergillus.</title>
        <authorList>
            <person name="de Vries R.P."/>
            <person name="Riley R."/>
            <person name="Wiebenga A."/>
            <person name="Aguilar-Osorio G."/>
            <person name="Amillis S."/>
            <person name="Uchima C.A."/>
            <person name="Anderluh G."/>
            <person name="Asadollahi M."/>
            <person name="Askin M."/>
            <person name="Barry K."/>
            <person name="Battaglia E."/>
            <person name="Bayram O."/>
            <person name="Benocci T."/>
            <person name="Braus-Stromeyer S.A."/>
            <person name="Caldana C."/>
            <person name="Canovas D."/>
            <person name="Cerqueira G.C."/>
            <person name="Chen F."/>
            <person name="Chen W."/>
            <person name="Choi C."/>
            <person name="Clum A."/>
            <person name="Dos Santos R.A."/>
            <person name="Damasio A.R."/>
            <person name="Diallinas G."/>
            <person name="Emri T."/>
            <person name="Fekete E."/>
            <person name="Flipphi M."/>
            <person name="Freyberg S."/>
            <person name="Gallo A."/>
            <person name="Gournas C."/>
            <person name="Habgood R."/>
            <person name="Hainaut M."/>
            <person name="Harispe M.L."/>
            <person name="Henrissat B."/>
            <person name="Hilden K.S."/>
            <person name="Hope R."/>
            <person name="Hossain A."/>
            <person name="Karabika E."/>
            <person name="Karaffa L."/>
            <person name="Karanyi Z."/>
            <person name="Krasevec N."/>
            <person name="Kuo A."/>
            <person name="Kusch H."/>
            <person name="LaButti K."/>
            <person name="Lagendijk E.L."/>
            <person name="Lapidus A."/>
            <person name="Levasseur A."/>
            <person name="Lindquist E."/>
            <person name="Lipzen A."/>
            <person name="Logrieco A.F."/>
            <person name="MacCabe A."/>
            <person name="Maekelae M.R."/>
            <person name="Malavazi I."/>
            <person name="Melin P."/>
            <person name="Meyer V."/>
            <person name="Mielnichuk N."/>
            <person name="Miskei M."/>
            <person name="Molnar A.P."/>
            <person name="Mule G."/>
            <person name="Ngan C.Y."/>
            <person name="Orejas M."/>
            <person name="Orosz E."/>
            <person name="Ouedraogo J.P."/>
            <person name="Overkamp K.M."/>
            <person name="Park H.-S."/>
            <person name="Perrone G."/>
            <person name="Piumi F."/>
            <person name="Punt P.J."/>
            <person name="Ram A.F."/>
            <person name="Ramon A."/>
            <person name="Rauscher S."/>
            <person name="Record E."/>
            <person name="Riano-Pachon D.M."/>
            <person name="Robert V."/>
            <person name="Roehrig J."/>
            <person name="Ruller R."/>
            <person name="Salamov A."/>
            <person name="Salih N.S."/>
            <person name="Samson R.A."/>
            <person name="Sandor E."/>
            <person name="Sanguinetti M."/>
            <person name="Schuetze T."/>
            <person name="Sepcic K."/>
            <person name="Shelest E."/>
            <person name="Sherlock G."/>
            <person name="Sophianopoulou V."/>
            <person name="Squina F.M."/>
            <person name="Sun H."/>
            <person name="Susca A."/>
            <person name="Todd R.B."/>
            <person name="Tsang A."/>
            <person name="Unkles S.E."/>
            <person name="van de Wiele N."/>
            <person name="van Rossen-Uffink D."/>
            <person name="Oliveira J.V."/>
            <person name="Vesth T.C."/>
            <person name="Visser J."/>
            <person name="Yu J.-H."/>
            <person name="Zhou M."/>
            <person name="Andersen M.R."/>
            <person name="Archer D.B."/>
            <person name="Baker S.E."/>
            <person name="Benoit I."/>
            <person name="Brakhage A.A."/>
            <person name="Braus G.H."/>
            <person name="Fischer R."/>
            <person name="Frisvad J.C."/>
            <person name="Goldman G.H."/>
            <person name="Houbraken J."/>
            <person name="Oakley B."/>
            <person name="Pocsi I."/>
            <person name="Scazzocchio C."/>
            <person name="Seiboth B."/>
            <person name="vanKuyk P.A."/>
            <person name="Wortman J."/>
            <person name="Dyer P.S."/>
            <person name="Grigoriev I.V."/>
        </authorList>
    </citation>
    <scope>NUCLEOTIDE SEQUENCE [LARGE SCALE GENOMIC DNA]</scope>
    <source>
        <strain evidence="3">CBS 506.65</strain>
    </source>
</reference>
<dbReference type="InterPro" id="IPR057744">
    <property type="entry name" value="OTAase-like"/>
</dbReference>
<feature type="domain" description="Amidohydrolase-related" evidence="1">
    <location>
        <begin position="2"/>
        <end position="307"/>
    </location>
</feature>
<dbReference type="EMBL" id="KV878357">
    <property type="protein sequence ID" value="OJJ42745.1"/>
    <property type="molecule type" value="Genomic_DNA"/>
</dbReference>
<dbReference type="InterPro" id="IPR051781">
    <property type="entry name" value="Metallo-dep_Hydrolase"/>
</dbReference>
<evidence type="ECO:0000313" key="3">
    <source>
        <dbReference type="Proteomes" id="UP000184188"/>
    </source>
</evidence>
<evidence type="ECO:0000313" key="2">
    <source>
        <dbReference type="EMBL" id="OJJ42745.1"/>
    </source>
</evidence>
<dbReference type="SUPFAM" id="SSF51338">
    <property type="entry name" value="Composite domain of metallo-dependent hydrolases"/>
    <property type="match status" value="1"/>
</dbReference>
<proteinExistence type="predicted"/>
<dbReference type="InterPro" id="IPR032466">
    <property type="entry name" value="Metal_Hydrolase"/>
</dbReference>